<dbReference type="RefSeq" id="WP_341471255.1">
    <property type="nucleotide sequence ID" value="NZ_CP128400.1"/>
</dbReference>
<keyword evidence="1" id="KW-1133">Transmembrane helix</keyword>
<dbReference type="EMBL" id="JACATZ010000003">
    <property type="protein sequence ID" value="NWJ47455.1"/>
    <property type="molecule type" value="Genomic_DNA"/>
</dbReference>
<dbReference type="Proteomes" id="UP001431572">
    <property type="component" value="Chromosome 2"/>
</dbReference>
<evidence type="ECO:0000313" key="4">
    <source>
        <dbReference type="Proteomes" id="UP000521676"/>
    </source>
</evidence>
<evidence type="ECO:0000313" key="2">
    <source>
        <dbReference type="EMBL" id="NWJ47455.1"/>
    </source>
</evidence>
<keyword evidence="5" id="KW-1185">Reference proteome</keyword>
<dbReference type="EMBL" id="CP128400">
    <property type="protein sequence ID" value="WJW69367.1"/>
    <property type="molecule type" value="Genomic_DNA"/>
</dbReference>
<reference evidence="2 4" key="1">
    <citation type="submission" date="2020-06" db="EMBL/GenBank/DDBJ databases">
        <title>Anoxygenic phototrophic Chloroflexota member uses a Type I reaction center.</title>
        <authorList>
            <person name="Tsuji J.M."/>
            <person name="Shaw N.A."/>
            <person name="Nagashima S."/>
            <person name="Venkiteswaran J."/>
            <person name="Schiff S.L."/>
            <person name="Hanada S."/>
            <person name="Tank M."/>
            <person name="Neufeld J.D."/>
        </authorList>
    </citation>
    <scope>NUCLEOTIDE SEQUENCE [LARGE SCALE GENOMIC DNA]</scope>
    <source>
        <strain evidence="2">L227-S17</strain>
    </source>
</reference>
<gene>
    <name evidence="2" type="ORF">HXX08_16470</name>
    <name evidence="3" type="ORF">OZ401_002975</name>
</gene>
<sequence>MSKEANATKVISNPENSKELLTGVLIGGALGVAVGALATILARLFIGLIRKVLHLDDQKFDPRWLLQ</sequence>
<feature type="transmembrane region" description="Helical" evidence="1">
    <location>
        <begin position="20"/>
        <end position="46"/>
    </location>
</feature>
<accession>A0A8T7M5T1</accession>
<reference evidence="3" key="2">
    <citation type="journal article" date="2024" name="Nature">
        <title>Anoxygenic phototroph of the Chloroflexota uses a type I reaction centre.</title>
        <authorList>
            <person name="Tsuji J.M."/>
            <person name="Shaw N.A."/>
            <person name="Nagashima S."/>
            <person name="Venkiteswaran J.J."/>
            <person name="Schiff S.L."/>
            <person name="Watanabe T."/>
            <person name="Fukui M."/>
            <person name="Hanada S."/>
            <person name="Tank M."/>
            <person name="Neufeld J.D."/>
        </authorList>
    </citation>
    <scope>NUCLEOTIDE SEQUENCE</scope>
    <source>
        <strain evidence="3">L227-S17</strain>
    </source>
</reference>
<dbReference type="AlphaFoldDB" id="A0A8T7M5T1"/>
<proteinExistence type="predicted"/>
<protein>
    <submittedName>
        <fullName evidence="2">Uncharacterized protein</fullName>
    </submittedName>
</protein>
<organism evidence="2 4">
    <name type="scientific">Candidatus Chlorohelix allophototropha</name>
    <dbReference type="NCBI Taxonomy" id="3003348"/>
    <lineage>
        <taxon>Bacteria</taxon>
        <taxon>Bacillati</taxon>
        <taxon>Chloroflexota</taxon>
        <taxon>Chloroflexia</taxon>
        <taxon>Candidatus Chloroheliales</taxon>
        <taxon>Candidatus Chloroheliaceae</taxon>
        <taxon>Candidatus Chlorohelix</taxon>
    </lineage>
</organism>
<evidence type="ECO:0000256" key="1">
    <source>
        <dbReference type="SAM" id="Phobius"/>
    </source>
</evidence>
<evidence type="ECO:0000313" key="5">
    <source>
        <dbReference type="Proteomes" id="UP001431572"/>
    </source>
</evidence>
<dbReference type="Proteomes" id="UP000521676">
    <property type="component" value="Unassembled WGS sequence"/>
</dbReference>
<keyword evidence="1" id="KW-0472">Membrane</keyword>
<name>A0A8T7M5T1_9CHLR</name>
<keyword evidence="1" id="KW-0812">Transmembrane</keyword>
<evidence type="ECO:0000313" key="3">
    <source>
        <dbReference type="EMBL" id="WJW69367.1"/>
    </source>
</evidence>